<name>A0A6L6GEI0_9GAMM</name>
<reference evidence="2 3" key="1">
    <citation type="submission" date="2019-11" db="EMBL/GenBank/DDBJ databases">
        <authorList>
            <person name="An D."/>
        </authorList>
    </citation>
    <scope>NUCLEOTIDE SEQUENCE [LARGE SCALE GENOMIC DNA]</scope>
    <source>
        <strain evidence="2 3">YIM 103518</strain>
    </source>
</reference>
<dbReference type="CDD" id="cd02908">
    <property type="entry name" value="Macro_OAADPr_deacetylase"/>
    <property type="match status" value="1"/>
</dbReference>
<gene>
    <name evidence="2" type="ORF">GIX10_05635</name>
</gene>
<feature type="domain" description="Macro" evidence="1">
    <location>
        <begin position="1"/>
        <end position="177"/>
    </location>
</feature>
<dbReference type="RefSeq" id="WP_002125033.1">
    <property type="nucleotide sequence ID" value="NZ_JAXHPJ010000059.1"/>
</dbReference>
<dbReference type="InterPro" id="IPR043472">
    <property type="entry name" value="Macro_dom-like"/>
</dbReference>
<dbReference type="EMBL" id="WLYL01000013">
    <property type="protein sequence ID" value="MTD10928.1"/>
    <property type="molecule type" value="Genomic_DNA"/>
</dbReference>
<organism evidence="2 3">
    <name type="scientific">Acinetobacter faecalis</name>
    <dbReference type="NCBI Taxonomy" id="2665161"/>
    <lineage>
        <taxon>Bacteria</taxon>
        <taxon>Pseudomonadati</taxon>
        <taxon>Pseudomonadota</taxon>
        <taxon>Gammaproteobacteria</taxon>
        <taxon>Moraxellales</taxon>
        <taxon>Moraxellaceae</taxon>
        <taxon>Acinetobacter</taxon>
    </lineage>
</organism>
<accession>A0A6L6GEI0</accession>
<dbReference type="PANTHER" id="PTHR11106">
    <property type="entry name" value="GANGLIOSIDE INDUCED DIFFERENTIATION ASSOCIATED PROTEIN 2-RELATED"/>
    <property type="match status" value="1"/>
</dbReference>
<evidence type="ECO:0000313" key="2">
    <source>
        <dbReference type="EMBL" id="MTD10928.1"/>
    </source>
</evidence>
<dbReference type="GeneID" id="45419929"/>
<dbReference type="SUPFAM" id="SSF52949">
    <property type="entry name" value="Macro domain-like"/>
    <property type="match status" value="1"/>
</dbReference>
<dbReference type="Proteomes" id="UP000473854">
    <property type="component" value="Unassembled WGS sequence"/>
</dbReference>
<protein>
    <submittedName>
        <fullName evidence="2">O-acetyl-ADP-ribose deacetylase</fullName>
    </submittedName>
</protein>
<dbReference type="PANTHER" id="PTHR11106:SF27">
    <property type="entry name" value="MACRO DOMAIN-CONTAINING PROTEIN"/>
    <property type="match status" value="1"/>
</dbReference>
<dbReference type="PROSITE" id="PS51154">
    <property type="entry name" value="MACRO"/>
    <property type="match status" value="1"/>
</dbReference>
<proteinExistence type="predicted"/>
<dbReference type="InterPro" id="IPR002589">
    <property type="entry name" value="Macro_dom"/>
</dbReference>
<dbReference type="Pfam" id="PF01661">
    <property type="entry name" value="Macro"/>
    <property type="match status" value="1"/>
</dbReference>
<dbReference type="AlphaFoldDB" id="A0A6L6GEI0"/>
<sequence>MSNLKKVILIQTDITTFAVQAIVNSANKSLLGGSGLDYIIHKKAGPLMKTECIQLHQEKGGCSTGQAEVTTAGNLPAQYLIHAVGPRWLDGERNEPQLLCDAYSNAIMKANHVGVKTISFPNISTGVYGFPRQLAAEIAIGTILSTLPQYDCVEEVFFVCRDDENYLIYKEILSNINDPKIKIQIE</sequence>
<dbReference type="SMART" id="SM00506">
    <property type="entry name" value="A1pp"/>
    <property type="match status" value="1"/>
</dbReference>
<dbReference type="Gene3D" id="3.40.220.10">
    <property type="entry name" value="Leucine Aminopeptidase, subunit E, domain 1"/>
    <property type="match status" value="1"/>
</dbReference>
<evidence type="ECO:0000313" key="3">
    <source>
        <dbReference type="Proteomes" id="UP000473854"/>
    </source>
</evidence>
<evidence type="ECO:0000259" key="1">
    <source>
        <dbReference type="PROSITE" id="PS51154"/>
    </source>
</evidence>
<comment type="caution">
    <text evidence="2">The sequence shown here is derived from an EMBL/GenBank/DDBJ whole genome shotgun (WGS) entry which is preliminary data.</text>
</comment>